<dbReference type="Proteomes" id="UP001153404">
    <property type="component" value="Unassembled WGS sequence"/>
</dbReference>
<evidence type="ECO:0000313" key="3">
    <source>
        <dbReference type="EMBL" id="MDG0810189.1"/>
    </source>
</evidence>
<dbReference type="AlphaFoldDB" id="A0A9X4KXP3"/>
<evidence type="ECO:0000259" key="2">
    <source>
        <dbReference type="Pfam" id="PF17676"/>
    </source>
</evidence>
<feature type="compositionally biased region" description="Polar residues" evidence="1">
    <location>
        <begin position="94"/>
        <end position="121"/>
    </location>
</feature>
<dbReference type="Pfam" id="PF17676">
    <property type="entry name" value="Peptidase_S66C"/>
    <property type="match status" value="1"/>
</dbReference>
<dbReference type="Gene3D" id="3.50.30.60">
    <property type="entry name" value="LD-carboxypeptidase A C-terminal domain-like"/>
    <property type="match status" value="1"/>
</dbReference>
<feature type="region of interest" description="Disordered" evidence="1">
    <location>
        <begin position="93"/>
        <end position="121"/>
    </location>
</feature>
<accession>A0A9X4KXP3</accession>
<feature type="domain" description="LD-carboxypeptidase C-terminal" evidence="2">
    <location>
        <begin position="2"/>
        <end position="67"/>
    </location>
</feature>
<proteinExistence type="predicted"/>
<dbReference type="InterPro" id="IPR027461">
    <property type="entry name" value="Carboxypeptidase_A_C_sf"/>
</dbReference>
<dbReference type="EMBL" id="JAPDIA010000003">
    <property type="protein sequence ID" value="MDG0810189.1"/>
    <property type="molecule type" value="Genomic_DNA"/>
</dbReference>
<evidence type="ECO:0000256" key="1">
    <source>
        <dbReference type="SAM" id="MobiDB-lite"/>
    </source>
</evidence>
<name>A0A9X4KXP3_9BACL</name>
<reference evidence="3" key="1">
    <citation type="submission" date="2022-10" db="EMBL/GenBank/DDBJ databases">
        <title>Comparative genomic analysis of Cohnella hashimotonis sp. nov., isolated from the International Space Station.</title>
        <authorList>
            <person name="Simpson A."/>
            <person name="Venkateswaran K."/>
        </authorList>
    </citation>
    <scope>NUCLEOTIDE SEQUENCE</scope>
    <source>
        <strain evidence="3">DSM 28161</strain>
    </source>
</reference>
<dbReference type="SUPFAM" id="SSF141986">
    <property type="entry name" value="LD-carboxypeptidase A C-terminal domain-like"/>
    <property type="match status" value="1"/>
</dbReference>
<keyword evidence="4" id="KW-1185">Reference proteome</keyword>
<gene>
    <name evidence="3" type="ORF">OMP40_13165</name>
</gene>
<evidence type="ECO:0000313" key="4">
    <source>
        <dbReference type="Proteomes" id="UP001153404"/>
    </source>
</evidence>
<organism evidence="3 4">
    <name type="scientific">Cohnella rhizosphaerae</name>
    <dbReference type="NCBI Taxonomy" id="1457232"/>
    <lineage>
        <taxon>Bacteria</taxon>
        <taxon>Bacillati</taxon>
        <taxon>Bacillota</taxon>
        <taxon>Bacilli</taxon>
        <taxon>Bacillales</taxon>
        <taxon>Paenibacillaceae</taxon>
        <taxon>Cohnella</taxon>
    </lineage>
</organism>
<comment type="caution">
    <text evidence="3">The sequence shown here is derived from an EMBL/GenBank/DDBJ whole genome shotgun (WGS) entry which is preliminary data.</text>
</comment>
<dbReference type="InterPro" id="IPR040921">
    <property type="entry name" value="Peptidase_S66C"/>
</dbReference>
<sequence length="121" mass="12970">MRSLSWFENCSGILFGRSGVHIPREGYTELDLFEEIAEEIGVPVAYDIDCGHKPPQLTLINGAYAEVAVEAGAGDAGADISTLWMVVKKEPHRSGSSSFISPNNLPLPASTPSARTSHATR</sequence>
<protein>
    <recommendedName>
        <fullName evidence="2">LD-carboxypeptidase C-terminal domain-containing protein</fullName>
    </recommendedName>
</protein>
<dbReference type="RefSeq" id="WP_277531888.1">
    <property type="nucleotide sequence ID" value="NZ_JAPDIA010000003.1"/>
</dbReference>